<keyword evidence="4 6" id="KW-0408">Iron</keyword>
<dbReference type="EMBL" id="CP003362">
    <property type="protein sequence ID" value="AGB49412.1"/>
    <property type="molecule type" value="Genomic_DNA"/>
</dbReference>
<dbReference type="GO" id="GO:0051539">
    <property type="term" value="F:4 iron, 4 sulfur cluster binding"/>
    <property type="evidence" value="ECO:0007669"/>
    <property type="project" value="UniProtKB-KW"/>
</dbReference>
<dbReference type="GeneID" id="14406991"/>
<evidence type="ECO:0000256" key="2">
    <source>
        <dbReference type="ARBA" id="ARBA00022691"/>
    </source>
</evidence>
<name>L0KVF5_METHD</name>
<dbReference type="InterPro" id="IPR007197">
    <property type="entry name" value="rSAM"/>
</dbReference>
<dbReference type="CDD" id="cd01335">
    <property type="entry name" value="Radical_SAM"/>
    <property type="match status" value="1"/>
</dbReference>
<feature type="binding site" evidence="6">
    <location>
        <position position="83"/>
    </location>
    <ligand>
        <name>[4Fe-4S] cluster</name>
        <dbReference type="ChEBI" id="CHEBI:49883"/>
        <note>4Fe-4S-S-AdoMet</note>
    </ligand>
</feature>
<dbReference type="InterPro" id="IPR016431">
    <property type="entry name" value="Pyrv-formate_lyase-activ_prd"/>
</dbReference>
<accession>L0KVF5</accession>
<dbReference type="Pfam" id="PF04055">
    <property type="entry name" value="Radical_SAM"/>
    <property type="match status" value="1"/>
</dbReference>
<evidence type="ECO:0000259" key="7">
    <source>
        <dbReference type="PROSITE" id="PS51918"/>
    </source>
</evidence>
<dbReference type="PIRSF" id="PIRSF004869">
    <property type="entry name" value="PflX_prd"/>
    <property type="match status" value="1"/>
</dbReference>
<comment type="cofactor">
    <cofactor evidence="6">
        <name>[4Fe-4S] cluster</name>
        <dbReference type="ChEBI" id="CHEBI:49883"/>
    </cofactor>
    <text evidence="6">Binds 1 [4Fe-4S] cluster. The cluster is coordinated with 3 cysteines and an exchangeable S-adenosyl-L-methionine.</text>
</comment>
<dbReference type="OrthoDB" id="5682at2157"/>
<protein>
    <submittedName>
        <fullName evidence="8">Pyruvate-formate lyase-activating enzyme</fullName>
    </submittedName>
</protein>
<dbReference type="InterPro" id="IPR058240">
    <property type="entry name" value="rSAM_sf"/>
</dbReference>
<evidence type="ECO:0000256" key="5">
    <source>
        <dbReference type="ARBA" id="ARBA00023014"/>
    </source>
</evidence>
<reference evidence="9" key="1">
    <citation type="submission" date="2012-02" db="EMBL/GenBank/DDBJ databases">
        <title>Complete sequence of chromosome of Methanomethylovorans hollandica DSM 15978.</title>
        <authorList>
            <person name="Lucas S."/>
            <person name="Copeland A."/>
            <person name="Lapidus A."/>
            <person name="Glavina del Rio T."/>
            <person name="Dalin E."/>
            <person name="Tice H."/>
            <person name="Bruce D."/>
            <person name="Goodwin L."/>
            <person name="Pitluck S."/>
            <person name="Peters L."/>
            <person name="Mikhailova N."/>
            <person name="Held B."/>
            <person name="Kyrpides N."/>
            <person name="Mavromatis K."/>
            <person name="Ivanova N."/>
            <person name="Brettin T."/>
            <person name="Detter J.C."/>
            <person name="Han C."/>
            <person name="Larimer F."/>
            <person name="Land M."/>
            <person name="Hauser L."/>
            <person name="Markowitz V."/>
            <person name="Cheng J.-F."/>
            <person name="Hugenholtz P."/>
            <person name="Woyke T."/>
            <person name="Wu D."/>
            <person name="Spring S."/>
            <person name="Schroeder M."/>
            <person name="Brambilla E."/>
            <person name="Klenk H.-P."/>
            <person name="Eisen J.A."/>
        </authorList>
    </citation>
    <scope>NUCLEOTIDE SEQUENCE [LARGE SCALE GENOMIC DNA]</scope>
    <source>
        <strain evidence="9">DSM 15978 / NBRC 107637 / DMS1</strain>
    </source>
</reference>
<keyword evidence="1" id="KW-0004">4Fe-4S</keyword>
<dbReference type="Gene3D" id="3.20.20.70">
    <property type="entry name" value="Aldolase class I"/>
    <property type="match status" value="1"/>
</dbReference>
<dbReference type="GO" id="GO:0016829">
    <property type="term" value="F:lyase activity"/>
    <property type="evidence" value="ECO:0007669"/>
    <property type="project" value="UniProtKB-KW"/>
</dbReference>
<dbReference type="InterPro" id="IPR027596">
    <property type="entry name" value="AmmeMemoSam_rS"/>
</dbReference>
<dbReference type="AlphaFoldDB" id="L0KVF5"/>
<evidence type="ECO:0000313" key="8">
    <source>
        <dbReference type="EMBL" id="AGB49412.1"/>
    </source>
</evidence>
<proteinExistence type="predicted"/>
<gene>
    <name evidence="8" type="ordered locus">Metho_1182</name>
</gene>
<evidence type="ECO:0000256" key="4">
    <source>
        <dbReference type="ARBA" id="ARBA00023004"/>
    </source>
</evidence>
<dbReference type="KEGG" id="mhz:Metho_1182"/>
<feature type="binding site" evidence="6">
    <location>
        <position position="90"/>
    </location>
    <ligand>
        <name>[4Fe-4S] cluster</name>
        <dbReference type="ChEBI" id="CHEBI:49883"/>
        <note>4Fe-4S-S-AdoMet</note>
    </ligand>
</feature>
<evidence type="ECO:0000313" key="9">
    <source>
        <dbReference type="Proteomes" id="UP000010866"/>
    </source>
</evidence>
<keyword evidence="3 6" id="KW-0479">Metal-binding</keyword>
<dbReference type="NCBIfam" id="TIGR04337">
    <property type="entry name" value="AmmeMemoSam_rS"/>
    <property type="match status" value="1"/>
</dbReference>
<dbReference type="InterPro" id="IPR013785">
    <property type="entry name" value="Aldolase_TIM"/>
</dbReference>
<dbReference type="Proteomes" id="UP000010866">
    <property type="component" value="Chromosome"/>
</dbReference>
<keyword evidence="5 6" id="KW-0411">Iron-sulfur</keyword>
<feature type="domain" description="Radical SAM core" evidence="7">
    <location>
        <begin position="68"/>
        <end position="282"/>
    </location>
</feature>
<dbReference type="STRING" id="867904.Metho_1182"/>
<dbReference type="GO" id="GO:0046872">
    <property type="term" value="F:metal ion binding"/>
    <property type="evidence" value="ECO:0007669"/>
    <property type="project" value="UniProtKB-KW"/>
</dbReference>
<evidence type="ECO:0000256" key="1">
    <source>
        <dbReference type="ARBA" id="ARBA00022485"/>
    </source>
</evidence>
<dbReference type="PROSITE" id="PS51918">
    <property type="entry name" value="RADICAL_SAM"/>
    <property type="match status" value="1"/>
</dbReference>
<keyword evidence="8" id="KW-0456">Lyase</keyword>
<dbReference type="InterPro" id="IPR034457">
    <property type="entry name" value="Organic_radical-activating"/>
</dbReference>
<keyword evidence="8" id="KW-0670">Pyruvate</keyword>
<dbReference type="SFLD" id="SFLDG01101">
    <property type="entry name" value="Uncharacterised_Radical_SAM_Su"/>
    <property type="match status" value="1"/>
</dbReference>
<sequence length="347" mass="39619">MIKEAMLYDKLEGNKVRCRVCSHRCIVAHGKRGFCRVRENRNGTFYTLIYNTVSSEAVDPIEKKPLFHFYPGTLAYSLGTIGCNFRCAHCQNWTISQIEIDEACTVEITPTEAVQRAITTGARTITWTYNEPTIWYEYTYDCARLAKEAGIATAYITNGYITAEALEHISPYLDAFRVDIKAFTEEFYRSVASAKLGPVLESTKLARELGMHVEVVNLVIPGHNDSAQEIRSMVRWIYGNLGADTPLHFTRFHPQYRMSDASPTPMRKLEEAYHIAREEGMRFVYIGNMPGHDYENTYCPKCGMLLIKRNVFSLLEYNINTKGTCPRCEEVIPIFGVAHDEFLHKSD</sequence>
<dbReference type="PANTHER" id="PTHR30352:SF5">
    <property type="entry name" value="PYRUVATE FORMATE-LYASE 1-ACTIVATING ENZYME"/>
    <property type="match status" value="1"/>
</dbReference>
<dbReference type="SUPFAM" id="SSF102114">
    <property type="entry name" value="Radical SAM enzymes"/>
    <property type="match status" value="1"/>
</dbReference>
<evidence type="ECO:0000256" key="6">
    <source>
        <dbReference type="PIRSR" id="PIRSR004869-50"/>
    </source>
</evidence>
<dbReference type="SFLD" id="SFLDS00029">
    <property type="entry name" value="Radical_SAM"/>
    <property type="match status" value="1"/>
</dbReference>
<dbReference type="HOGENOM" id="CLU_044176_1_0_2"/>
<keyword evidence="9" id="KW-1185">Reference proteome</keyword>
<organism evidence="8 9">
    <name type="scientific">Methanomethylovorans hollandica (strain DSM 15978 / NBRC 107637 / DMS1)</name>
    <dbReference type="NCBI Taxonomy" id="867904"/>
    <lineage>
        <taxon>Archaea</taxon>
        <taxon>Methanobacteriati</taxon>
        <taxon>Methanobacteriota</taxon>
        <taxon>Stenosarchaea group</taxon>
        <taxon>Methanomicrobia</taxon>
        <taxon>Methanosarcinales</taxon>
        <taxon>Methanosarcinaceae</taxon>
        <taxon>Methanomethylovorans</taxon>
    </lineage>
</organism>
<keyword evidence="2 6" id="KW-0949">S-adenosyl-L-methionine</keyword>
<dbReference type="RefSeq" id="WP_015324578.1">
    <property type="nucleotide sequence ID" value="NC_019977.1"/>
</dbReference>
<feature type="binding site" evidence="6">
    <location>
        <position position="87"/>
    </location>
    <ligand>
        <name>[4Fe-4S] cluster</name>
        <dbReference type="ChEBI" id="CHEBI:49883"/>
        <note>4Fe-4S-S-AdoMet</note>
    </ligand>
</feature>
<evidence type="ECO:0000256" key="3">
    <source>
        <dbReference type="ARBA" id="ARBA00022723"/>
    </source>
</evidence>
<dbReference type="PANTHER" id="PTHR30352">
    <property type="entry name" value="PYRUVATE FORMATE-LYASE-ACTIVATING ENZYME"/>
    <property type="match status" value="1"/>
</dbReference>